<reference evidence="2" key="1">
    <citation type="journal article" date="2021" name="Proc. Natl. Acad. Sci. U.S.A.">
        <title>A Catalog of Tens of Thousands of Viruses from Human Metagenomes Reveals Hidden Associations with Chronic Diseases.</title>
        <authorList>
            <person name="Tisza M.J."/>
            <person name="Buck C.B."/>
        </authorList>
    </citation>
    <scope>NUCLEOTIDE SEQUENCE</scope>
    <source>
        <strain evidence="2">Ct1mp9</strain>
    </source>
</reference>
<accession>A0A8S5N9R6</accession>
<name>A0A8S5N9R6_9CAUD</name>
<keyword evidence="1" id="KW-1133">Transmembrane helix</keyword>
<keyword evidence="1" id="KW-0472">Membrane</keyword>
<dbReference type="EMBL" id="BK015111">
    <property type="protein sequence ID" value="DAD91385.1"/>
    <property type="molecule type" value="Genomic_DNA"/>
</dbReference>
<proteinExistence type="predicted"/>
<evidence type="ECO:0000256" key="1">
    <source>
        <dbReference type="SAM" id="Phobius"/>
    </source>
</evidence>
<organism evidence="2">
    <name type="scientific">Siphoviridae sp. ct1mp9</name>
    <dbReference type="NCBI Taxonomy" id="2826274"/>
    <lineage>
        <taxon>Viruses</taxon>
        <taxon>Duplodnaviria</taxon>
        <taxon>Heunggongvirae</taxon>
        <taxon>Uroviricota</taxon>
        <taxon>Caudoviricetes</taxon>
    </lineage>
</organism>
<keyword evidence="1" id="KW-0812">Transmembrane</keyword>
<feature type="transmembrane region" description="Helical" evidence="1">
    <location>
        <begin position="6"/>
        <end position="25"/>
    </location>
</feature>
<evidence type="ECO:0000313" key="2">
    <source>
        <dbReference type="EMBL" id="DAD91385.1"/>
    </source>
</evidence>
<protein>
    <submittedName>
        <fullName evidence="2">Uncharacterized protein</fullName>
    </submittedName>
</protein>
<sequence>MFFVCVHFLYLLLSIYIIVHILYIVNTFDKEIQFFAK</sequence>